<dbReference type="Proteomes" id="UP001175001">
    <property type="component" value="Unassembled WGS sequence"/>
</dbReference>
<evidence type="ECO:0000313" key="3">
    <source>
        <dbReference type="EMBL" id="KAK0650352.1"/>
    </source>
</evidence>
<gene>
    <name evidence="3" type="ORF">DIS24_g6980</name>
</gene>
<organism evidence="3 4">
    <name type="scientific">Lasiodiplodia hormozganensis</name>
    <dbReference type="NCBI Taxonomy" id="869390"/>
    <lineage>
        <taxon>Eukaryota</taxon>
        <taxon>Fungi</taxon>
        <taxon>Dikarya</taxon>
        <taxon>Ascomycota</taxon>
        <taxon>Pezizomycotina</taxon>
        <taxon>Dothideomycetes</taxon>
        <taxon>Dothideomycetes incertae sedis</taxon>
        <taxon>Botryosphaeriales</taxon>
        <taxon>Botryosphaeriaceae</taxon>
        <taxon>Lasiodiplodia</taxon>
    </lineage>
</organism>
<dbReference type="AlphaFoldDB" id="A0AA39YF32"/>
<feature type="region of interest" description="Disordered" evidence="1">
    <location>
        <begin position="194"/>
        <end position="213"/>
    </location>
</feature>
<name>A0AA39YF32_9PEZI</name>
<evidence type="ECO:0000259" key="2">
    <source>
        <dbReference type="PROSITE" id="PS50192"/>
    </source>
</evidence>
<feature type="domain" description="T-SNARE coiled-coil homology" evidence="2">
    <location>
        <begin position="213"/>
        <end position="275"/>
    </location>
</feature>
<evidence type="ECO:0000313" key="4">
    <source>
        <dbReference type="Proteomes" id="UP001175001"/>
    </source>
</evidence>
<comment type="caution">
    <text evidence="3">The sequence shown here is derived from an EMBL/GenBank/DDBJ whole genome shotgun (WGS) entry which is preliminary data.</text>
</comment>
<reference evidence="3" key="1">
    <citation type="submission" date="2023-06" db="EMBL/GenBank/DDBJ databases">
        <title>Multi-omics analyses reveal the molecular pathogenesis toolkit of Lasiodiplodia hormozganensis, a cross-kingdom pathogen.</title>
        <authorList>
            <person name="Felix C."/>
            <person name="Meneses R."/>
            <person name="Goncalves M.F.M."/>
            <person name="Tilleman L."/>
            <person name="Duarte A.S."/>
            <person name="Jorrin-Novo J.V."/>
            <person name="Van De Peer Y."/>
            <person name="Deforce D."/>
            <person name="Van Nieuwerburgh F."/>
            <person name="Esteves A.C."/>
            <person name="Alves A."/>
        </authorList>
    </citation>
    <scope>NUCLEOTIDE SEQUENCE</scope>
    <source>
        <strain evidence="3">CBS 339.90</strain>
    </source>
</reference>
<feature type="compositionally biased region" description="Basic residues" evidence="1">
    <location>
        <begin position="169"/>
        <end position="178"/>
    </location>
</feature>
<proteinExistence type="predicted"/>
<feature type="compositionally biased region" description="Basic and acidic residues" evidence="1">
    <location>
        <begin position="156"/>
        <end position="168"/>
    </location>
</feature>
<sequence length="294" mass="33222">MLDLHLPLAFADSSHDESTVRPHSLQLAIPKDTADECAELEVDPVFYVQFSEGAEKYATNAQKGLARFVLAHCARYAVTQNEATFLAQALIDRYGKKLYKATLHSDIFSSSPARLLQEFRQRLPDHHGPRDQSLNTCGAVEKRVRFLVEESLASQKNEEHATNRDTKDKRKAREQRTALRKRMSELQTILSKPAMSDGSELSKPFQGSSDKLKADVNSTRATLRGVDTTVRDMGATLVDVGTTLREANVALDRLEVRVENQKMFVKASLNDLRREEMAKWESLKKELMDIFDEP</sequence>
<feature type="region of interest" description="Disordered" evidence="1">
    <location>
        <begin position="151"/>
        <end position="178"/>
    </location>
</feature>
<protein>
    <recommendedName>
        <fullName evidence="2">t-SNARE coiled-coil homology domain-containing protein</fullName>
    </recommendedName>
</protein>
<dbReference type="EMBL" id="JAUJDW010000037">
    <property type="protein sequence ID" value="KAK0650352.1"/>
    <property type="molecule type" value="Genomic_DNA"/>
</dbReference>
<accession>A0AA39YF32</accession>
<dbReference type="InterPro" id="IPR000727">
    <property type="entry name" value="T_SNARE_dom"/>
</dbReference>
<evidence type="ECO:0000256" key="1">
    <source>
        <dbReference type="SAM" id="MobiDB-lite"/>
    </source>
</evidence>
<keyword evidence="4" id="KW-1185">Reference proteome</keyword>
<dbReference type="PROSITE" id="PS50192">
    <property type="entry name" value="T_SNARE"/>
    <property type="match status" value="1"/>
</dbReference>